<name>A0A3B1ASD7_9ZZZZ</name>
<reference evidence="1" key="1">
    <citation type="submission" date="2018-06" db="EMBL/GenBank/DDBJ databases">
        <authorList>
            <person name="Zhirakovskaya E."/>
        </authorList>
    </citation>
    <scope>NUCLEOTIDE SEQUENCE</scope>
</reference>
<feature type="non-terminal residue" evidence="1">
    <location>
        <position position="1"/>
    </location>
</feature>
<dbReference type="NCBIfam" id="TIGR03831">
    <property type="entry name" value="YgiT_finger"/>
    <property type="match status" value="1"/>
</dbReference>
<dbReference type="Gene3D" id="3.10.20.860">
    <property type="match status" value="1"/>
</dbReference>
<dbReference type="InterPro" id="IPR022453">
    <property type="entry name" value="Znf_MqsA-type"/>
</dbReference>
<sequence length="62" mass="6628">PGKATIILERGATTVVIKGVPADVCENCGEYYLSEEMTDRVMAMAEEAVAHGAEIEVLRFAA</sequence>
<protein>
    <recommendedName>
        <fullName evidence="2">YgiT-type zinc finger domain protein</fullName>
    </recommendedName>
</protein>
<dbReference type="AlphaFoldDB" id="A0A3B1ASD7"/>
<dbReference type="CDD" id="cd12870">
    <property type="entry name" value="MqsA"/>
    <property type="match status" value="1"/>
</dbReference>
<accession>A0A3B1ASD7</accession>
<proteinExistence type="predicted"/>
<organism evidence="1">
    <name type="scientific">hydrothermal vent metagenome</name>
    <dbReference type="NCBI Taxonomy" id="652676"/>
    <lineage>
        <taxon>unclassified sequences</taxon>
        <taxon>metagenomes</taxon>
        <taxon>ecological metagenomes</taxon>
    </lineage>
</organism>
<evidence type="ECO:0000313" key="1">
    <source>
        <dbReference type="EMBL" id="VAX04641.1"/>
    </source>
</evidence>
<evidence type="ECO:0008006" key="2">
    <source>
        <dbReference type="Google" id="ProtNLM"/>
    </source>
</evidence>
<dbReference type="EMBL" id="UOFW01000101">
    <property type="protein sequence ID" value="VAX04641.1"/>
    <property type="molecule type" value="Genomic_DNA"/>
</dbReference>
<gene>
    <name evidence="1" type="ORF">MNBD_ALPHA03-2007</name>
</gene>